<reference evidence="2 3" key="1">
    <citation type="submission" date="2015-10" db="EMBL/GenBank/DDBJ databases">
        <title>Pseudomonas putida clinical strains.</title>
        <authorList>
            <person name="Molina L."/>
            <person name="Udaondo Z."/>
        </authorList>
    </citation>
    <scope>NUCLEOTIDE SEQUENCE [LARGE SCALE GENOMIC DNA]</scope>
    <source>
        <strain evidence="2 3">HB13667</strain>
    </source>
</reference>
<accession>A0A0P7D322</accession>
<evidence type="ECO:0000259" key="1">
    <source>
        <dbReference type="SMART" id="SM00587"/>
    </source>
</evidence>
<name>A0A0P7D322_PSEPU</name>
<dbReference type="InterPro" id="IPR052961">
    <property type="entry name" value="Oxido-Kinase-like_Enzymes"/>
</dbReference>
<sequence>MTGSLLAMSAGRPYPQRVGRLPRQLGDLSAAWLTELLQPRYPGIEVQALAVVEVRNGHTTKLRARLELNEVGQRAGIPSHVCLKSNWSEGFESGDICELESRFYHLTRAWSGAPLPATYFTDWDADGGGRGVVVMEDLGLAAGKFGHSTDHLGVDGVAQGLESLAALHAVTWAHPRLHRQVWLPVSMANPVDNDGLLRMYNYIKVNLGKDDYRQRLPRWIYETPELFSHAFDELAAFERAQVSPSCLIHGDSHQGNSFQRDNGQRIWLDWQLARRGRPWRDVAYFMLGALTIEERRAEGQRLLQVYREKLISLGAAGVLDQHAAWEQLRRWPVWGMQTWMSNMDDWGQSGLPMVERFFTAAEDFDTLRLLTRGRKPRRTPVLGEGARPLTPAYAHLLKD</sequence>
<feature type="domain" description="CHK kinase-like" evidence="1">
    <location>
        <begin position="133"/>
        <end position="316"/>
    </location>
</feature>
<dbReference type="GO" id="GO:0016740">
    <property type="term" value="F:transferase activity"/>
    <property type="evidence" value="ECO:0007669"/>
    <property type="project" value="UniProtKB-KW"/>
</dbReference>
<dbReference type="InterPro" id="IPR004119">
    <property type="entry name" value="EcKL"/>
</dbReference>
<dbReference type="SUPFAM" id="SSF56112">
    <property type="entry name" value="Protein kinase-like (PK-like)"/>
    <property type="match status" value="1"/>
</dbReference>
<dbReference type="InterPro" id="IPR011009">
    <property type="entry name" value="Kinase-like_dom_sf"/>
</dbReference>
<comment type="caution">
    <text evidence="2">The sequence shown here is derived from an EMBL/GenBank/DDBJ whole genome shotgun (WGS) entry which is preliminary data.</text>
</comment>
<dbReference type="PANTHER" id="PTHR23020:SF41">
    <property type="entry name" value="AMINOGLYCOSIDE PHOSPHOTRANSFERASE DOMAIN-CONTAINING PROTEIN"/>
    <property type="match status" value="1"/>
</dbReference>
<protein>
    <submittedName>
        <fullName evidence="2">Aminoglycoside phosphotransferase</fullName>
    </submittedName>
</protein>
<evidence type="ECO:0000313" key="2">
    <source>
        <dbReference type="EMBL" id="KPM62826.1"/>
    </source>
</evidence>
<proteinExistence type="predicted"/>
<dbReference type="EMBL" id="LKKS01000102">
    <property type="protein sequence ID" value="KPM62826.1"/>
    <property type="molecule type" value="Genomic_DNA"/>
</dbReference>
<dbReference type="AlphaFoldDB" id="A0A0P7D322"/>
<gene>
    <name evidence="2" type="ORF">HB13667_16715</name>
</gene>
<dbReference type="Proteomes" id="UP000050437">
    <property type="component" value="Unassembled WGS sequence"/>
</dbReference>
<evidence type="ECO:0000313" key="3">
    <source>
        <dbReference type="Proteomes" id="UP000050437"/>
    </source>
</evidence>
<dbReference type="Pfam" id="PF02958">
    <property type="entry name" value="EcKL"/>
    <property type="match status" value="1"/>
</dbReference>
<dbReference type="SMART" id="SM00587">
    <property type="entry name" value="CHK"/>
    <property type="match status" value="1"/>
</dbReference>
<organism evidence="2 3">
    <name type="scientific">Pseudomonas putida</name>
    <name type="common">Arthrobacter siderocapsulatus</name>
    <dbReference type="NCBI Taxonomy" id="303"/>
    <lineage>
        <taxon>Bacteria</taxon>
        <taxon>Pseudomonadati</taxon>
        <taxon>Pseudomonadota</taxon>
        <taxon>Gammaproteobacteria</taxon>
        <taxon>Pseudomonadales</taxon>
        <taxon>Pseudomonadaceae</taxon>
        <taxon>Pseudomonas</taxon>
    </lineage>
</organism>
<dbReference type="Gene3D" id="3.90.1200.10">
    <property type="match status" value="1"/>
</dbReference>
<dbReference type="InterPro" id="IPR015897">
    <property type="entry name" value="CHK_kinase-like"/>
</dbReference>
<dbReference type="RefSeq" id="WP_052750419.1">
    <property type="nucleotide sequence ID" value="NZ_JABFDQ010000002.1"/>
</dbReference>
<dbReference type="PANTHER" id="PTHR23020">
    <property type="entry name" value="UNCHARACTERIZED NUCLEAR HORMONE RECEPTOR-RELATED"/>
    <property type="match status" value="1"/>
</dbReference>
<keyword evidence="2" id="KW-0808">Transferase</keyword>